<feature type="region of interest" description="Disordered" evidence="1">
    <location>
        <begin position="37"/>
        <end position="83"/>
    </location>
</feature>
<evidence type="ECO:0000313" key="3">
    <source>
        <dbReference type="Proteomes" id="UP000019489"/>
    </source>
</evidence>
<dbReference type="Proteomes" id="UP000019489">
    <property type="component" value="Unassembled WGS sequence"/>
</dbReference>
<feature type="compositionally biased region" description="Low complexity" evidence="1">
    <location>
        <begin position="37"/>
        <end position="79"/>
    </location>
</feature>
<proteinExistence type="predicted"/>
<evidence type="ECO:0000313" key="2">
    <source>
        <dbReference type="EMBL" id="EWT02992.1"/>
    </source>
</evidence>
<keyword evidence="3" id="KW-1185">Reference proteome</keyword>
<reference evidence="2 3" key="1">
    <citation type="submission" date="2013-08" db="EMBL/GenBank/DDBJ databases">
        <title>Intrasporangium oryzae NRRL B-24470.</title>
        <authorList>
            <person name="Liu H."/>
            <person name="Wang G."/>
        </authorList>
    </citation>
    <scope>NUCLEOTIDE SEQUENCE [LARGE SCALE GENOMIC DNA]</scope>
    <source>
        <strain evidence="2 3">NRRL B-24470</strain>
    </source>
</reference>
<name>W9GCR0_9MICO</name>
<sequence length="222" mass="22644">MTTPQHGHLGDPTTTLRRLAVAGVLVPLLALGACSGEDAVTSSPTAPAGATTAPGTSTGSSTTSSVPTTSDTPSATATRTDTKINATIKDPVLGHTITAVTLSRSIPWPAGNPVSAANFEIVGVSLHNVAGKRYSATIDPTMFSLQVGPTGAFVAPTTEFGTTFGTPLATAKRGETKDGWLFFKIDKGSTGPVVLKFQRPSYKVTTTNSAIPAQAFTVKLSG</sequence>
<dbReference type="EMBL" id="AWSA01000005">
    <property type="protein sequence ID" value="EWT02992.1"/>
    <property type="molecule type" value="Genomic_DNA"/>
</dbReference>
<comment type="caution">
    <text evidence="2">The sequence shown here is derived from an EMBL/GenBank/DDBJ whole genome shotgun (WGS) entry which is preliminary data.</text>
</comment>
<accession>W9GCR0</accession>
<evidence type="ECO:0000256" key="1">
    <source>
        <dbReference type="SAM" id="MobiDB-lite"/>
    </source>
</evidence>
<evidence type="ECO:0008006" key="4">
    <source>
        <dbReference type="Google" id="ProtNLM"/>
    </source>
</evidence>
<dbReference type="AlphaFoldDB" id="W9GCR0"/>
<organism evidence="2 3">
    <name type="scientific">Intrasporangium oryzae NRRL B-24470</name>
    <dbReference type="NCBI Taxonomy" id="1386089"/>
    <lineage>
        <taxon>Bacteria</taxon>
        <taxon>Bacillati</taxon>
        <taxon>Actinomycetota</taxon>
        <taxon>Actinomycetes</taxon>
        <taxon>Micrococcales</taxon>
        <taxon>Intrasporangiaceae</taxon>
        <taxon>Intrasporangium</taxon>
    </lineage>
</organism>
<dbReference type="eggNOG" id="ENOG503016Q">
    <property type="taxonomic scope" value="Bacteria"/>
</dbReference>
<protein>
    <recommendedName>
        <fullName evidence="4">DUF4352 domain-containing protein</fullName>
    </recommendedName>
</protein>
<gene>
    <name evidence="2" type="ORF">N865_03500</name>
</gene>